<keyword evidence="1" id="KW-0472">Membrane</keyword>
<keyword evidence="1" id="KW-1133">Transmembrane helix</keyword>
<dbReference type="RefSeq" id="WP_064719312.1">
    <property type="nucleotide sequence ID" value="NZ_LXEV01000018.1"/>
</dbReference>
<evidence type="ECO:0000256" key="1">
    <source>
        <dbReference type="SAM" id="Phobius"/>
    </source>
</evidence>
<protein>
    <submittedName>
        <fullName evidence="2">Uncharacterized protein</fullName>
    </submittedName>
</protein>
<evidence type="ECO:0000313" key="2">
    <source>
        <dbReference type="EMBL" id="OAT47816.1"/>
    </source>
</evidence>
<dbReference type="EMBL" id="LXEV01000018">
    <property type="protein sequence ID" value="OAT47816.1"/>
    <property type="molecule type" value="Genomic_DNA"/>
</dbReference>
<evidence type="ECO:0000313" key="3">
    <source>
        <dbReference type="Proteomes" id="UP000078250"/>
    </source>
</evidence>
<keyword evidence="1" id="KW-0812">Transmembrane</keyword>
<accession>A0AAJ3LU63</accession>
<dbReference type="Proteomes" id="UP000078250">
    <property type="component" value="Unassembled WGS sequence"/>
</dbReference>
<gene>
    <name evidence="2" type="ORF">M997_1309</name>
</gene>
<dbReference type="AlphaFoldDB" id="A0AAJ3LU63"/>
<name>A0AAJ3LU63_PROHU</name>
<organism evidence="2 3">
    <name type="scientific">Proteus hauseri ATCC 700826</name>
    <dbReference type="NCBI Taxonomy" id="1354271"/>
    <lineage>
        <taxon>Bacteria</taxon>
        <taxon>Pseudomonadati</taxon>
        <taxon>Pseudomonadota</taxon>
        <taxon>Gammaproteobacteria</taxon>
        <taxon>Enterobacterales</taxon>
        <taxon>Morganellaceae</taxon>
        <taxon>Proteus</taxon>
    </lineage>
</organism>
<feature type="transmembrane region" description="Helical" evidence="1">
    <location>
        <begin position="205"/>
        <end position="228"/>
    </location>
</feature>
<sequence>MNNYPGPILDIIWQRAAVISADNENKGFRKDTAGRWIKRQYFNQPQQEYGWVLSKQPESINELEEDSTIIPLHWQTSLEQNAQQKSELEKVNIELLSPQELTQSIYKPVNSKKYWQYANQISADNENKGFRTDYYGKWIQQDAFGDKNHEYGWTLAYLTPTHKKASIQPRIIPVHINTEEFRAHAAILAAKETDEEKIKYRRENVAFNIIIVFIECIMAIPKIIFSIFKG</sequence>
<keyword evidence="3" id="KW-1185">Reference proteome</keyword>
<reference evidence="2 3" key="1">
    <citation type="submission" date="2016-04" db="EMBL/GenBank/DDBJ databases">
        <title>ATOL: Assembling a taxonomically balanced genome-scale reconstruction of the evolutionary history of the Enterobacteriaceae.</title>
        <authorList>
            <person name="Plunkett G.III."/>
            <person name="Neeno-Eckwall E.C."/>
            <person name="Glasner J.D."/>
            <person name="Perna N.T."/>
        </authorList>
    </citation>
    <scope>NUCLEOTIDE SEQUENCE [LARGE SCALE GENOMIC DNA]</scope>
    <source>
        <strain evidence="2 3">ATCC 700826</strain>
    </source>
</reference>
<comment type="caution">
    <text evidence="2">The sequence shown here is derived from an EMBL/GenBank/DDBJ whole genome shotgun (WGS) entry which is preliminary data.</text>
</comment>
<proteinExistence type="predicted"/>